<evidence type="ECO:0000256" key="5">
    <source>
        <dbReference type="RuleBase" id="RU362116"/>
    </source>
</evidence>
<dbReference type="GO" id="GO:0071978">
    <property type="term" value="P:bacterial-type flagellum-dependent swarming motility"/>
    <property type="evidence" value="ECO:0007669"/>
    <property type="project" value="TreeGrafter"/>
</dbReference>
<keyword evidence="10" id="KW-0966">Cell projection</keyword>
<evidence type="ECO:0000256" key="3">
    <source>
        <dbReference type="ARBA" id="ARBA00019015"/>
    </source>
</evidence>
<name>A0A2K8L9G8_9PROT</name>
<dbReference type="Pfam" id="PF00460">
    <property type="entry name" value="Flg_bb_rod"/>
    <property type="match status" value="1"/>
</dbReference>
<sequence length="462" mass="47171">MGIYNALFTGASGLTAFGEGVRVIGDNIANVNTLGFKSQNVNFADVLGQTVNVSRSNIANQVGNGVRIGAITRDQAQGSVQSTTSATDMAINGSGMFVLKDPASGQTQYSRAGAFIIDSDMNLINGQGFRVQGWALDAAGNPQGNVTNITAANVSANASPTTKVDVGVNLDATAGSIAPAAFDPTNPGTYNSKADVAVYDSLGSLHNLSLYFVKTGVEAVTGNAVWDWHVTVDGGDVTGGTAGVPFELGGGAGSISTITAGPPATSAPGTQSLVFDPANGAMVNEFAPAITAAWKSAAAGNIALNFGSATTVDASGFTGTGLDGALQLAGQSATRFMNADGYAAGFLDHMETDSTGRINGIFTNGERRPLFQVALAKFPNEAVLSKLGNNMMGATIASGKPVLEKPGNGGMGSISPFALEQSNVDLGNEFVKLIVIQRGYEANSKTILTTDQMLSSLMTLKR</sequence>
<evidence type="ECO:0000313" key="11">
    <source>
        <dbReference type="Proteomes" id="UP000231637"/>
    </source>
</evidence>
<keyword evidence="10" id="KW-0282">Flagellum</keyword>
<dbReference type="InterPro" id="IPR020013">
    <property type="entry name" value="Flagellar_FlgE/F/G"/>
</dbReference>
<dbReference type="Pfam" id="PF06429">
    <property type="entry name" value="Flg_bbr_C"/>
    <property type="match status" value="1"/>
</dbReference>
<feature type="domain" description="Flagellar hook protein FlgE D2" evidence="8">
    <location>
        <begin position="169"/>
        <end position="342"/>
    </location>
</feature>
<dbReference type="InterPro" id="IPR019776">
    <property type="entry name" value="Flagellar_basal_body_rod_CS"/>
</dbReference>
<dbReference type="InterPro" id="IPR010930">
    <property type="entry name" value="Flg_bb/hook_C_dom"/>
</dbReference>
<reference evidence="10 11" key="1">
    <citation type="submission" date="2016-12" db="EMBL/GenBank/DDBJ databases">
        <title>Isolation and genomic insights into novel planktonic Zetaproteobacteria from stratified waters of the Chesapeake Bay.</title>
        <authorList>
            <person name="McAllister S.M."/>
            <person name="Kato S."/>
            <person name="Chan C.S."/>
            <person name="Chiu B.K."/>
            <person name="Field E.K."/>
        </authorList>
    </citation>
    <scope>NUCLEOTIDE SEQUENCE [LARGE SCALE GENOMIC DNA]</scope>
    <source>
        <strain evidence="10 11">CP-8</strain>
    </source>
</reference>
<dbReference type="InterPro" id="IPR037058">
    <property type="entry name" value="Falgellar_hook_FlgE_sf"/>
</dbReference>
<dbReference type="EMBL" id="CP018800">
    <property type="protein sequence ID" value="ATX82899.1"/>
    <property type="molecule type" value="Genomic_DNA"/>
</dbReference>
<evidence type="ECO:0000313" key="10">
    <source>
        <dbReference type="EMBL" id="ATX82899.1"/>
    </source>
</evidence>
<gene>
    <name evidence="10" type="ORF">Ga0123462_2064</name>
</gene>
<dbReference type="InterPro" id="IPR011491">
    <property type="entry name" value="FlgE_D2"/>
</dbReference>
<comment type="function">
    <text evidence="5">A flexible structure which links the flagellar filament to the drive apparatus in the basal body.</text>
</comment>
<dbReference type="Gene3D" id="2.60.98.20">
    <property type="entry name" value="Flagellar hook protein FlgE"/>
    <property type="match status" value="1"/>
</dbReference>
<dbReference type="Proteomes" id="UP000231637">
    <property type="component" value="Chromosome"/>
</dbReference>
<dbReference type="Pfam" id="PF07559">
    <property type="entry name" value="FlgE_D2"/>
    <property type="match status" value="1"/>
</dbReference>
<dbReference type="PANTHER" id="PTHR30435:SF1">
    <property type="entry name" value="FLAGELLAR HOOK PROTEIN FLGE"/>
    <property type="match status" value="1"/>
</dbReference>
<keyword evidence="11" id="KW-1185">Reference proteome</keyword>
<dbReference type="GO" id="GO:0005829">
    <property type="term" value="C:cytosol"/>
    <property type="evidence" value="ECO:0007669"/>
    <property type="project" value="TreeGrafter"/>
</dbReference>
<evidence type="ECO:0000259" key="6">
    <source>
        <dbReference type="Pfam" id="PF00460"/>
    </source>
</evidence>
<evidence type="ECO:0000259" key="7">
    <source>
        <dbReference type="Pfam" id="PF06429"/>
    </source>
</evidence>
<keyword evidence="10" id="KW-0969">Cilium</keyword>
<evidence type="ECO:0000259" key="9">
    <source>
        <dbReference type="Pfam" id="PF22692"/>
    </source>
</evidence>
<dbReference type="InterPro" id="IPR053967">
    <property type="entry name" value="LlgE_F_G-like_D1"/>
</dbReference>
<protein>
    <recommendedName>
        <fullName evidence="3 5">Flagellar hook protein FlgE</fullName>
    </recommendedName>
</protein>
<organism evidence="10 11">
    <name type="scientific">Mariprofundus ferrinatatus</name>
    <dbReference type="NCBI Taxonomy" id="1921087"/>
    <lineage>
        <taxon>Bacteria</taxon>
        <taxon>Pseudomonadati</taxon>
        <taxon>Pseudomonadota</taxon>
        <taxon>Candidatius Mariprofundia</taxon>
        <taxon>Mariprofundales</taxon>
        <taxon>Mariprofundaceae</taxon>
        <taxon>Mariprofundus</taxon>
    </lineage>
</organism>
<dbReference type="PANTHER" id="PTHR30435">
    <property type="entry name" value="FLAGELLAR PROTEIN"/>
    <property type="match status" value="1"/>
</dbReference>
<evidence type="ECO:0000256" key="2">
    <source>
        <dbReference type="ARBA" id="ARBA00009677"/>
    </source>
</evidence>
<dbReference type="NCBIfam" id="TIGR03506">
    <property type="entry name" value="FlgEFG_subfam"/>
    <property type="match status" value="1"/>
</dbReference>
<dbReference type="AlphaFoldDB" id="A0A2K8L9G8"/>
<feature type="domain" description="Flagellar basal body rod protein N-terminal" evidence="6">
    <location>
        <begin position="9"/>
        <end position="37"/>
    </location>
</feature>
<keyword evidence="4 5" id="KW-0975">Bacterial flagellum</keyword>
<dbReference type="SUPFAM" id="SSF117143">
    <property type="entry name" value="Flagellar hook protein flgE"/>
    <property type="match status" value="1"/>
</dbReference>
<dbReference type="GO" id="GO:0009424">
    <property type="term" value="C:bacterial-type flagellum hook"/>
    <property type="evidence" value="ECO:0007669"/>
    <property type="project" value="TreeGrafter"/>
</dbReference>
<dbReference type="KEGG" id="mfn:Ga0123462_2064"/>
<dbReference type="Pfam" id="PF22692">
    <property type="entry name" value="LlgE_F_G_D1"/>
    <property type="match status" value="1"/>
</dbReference>
<dbReference type="GO" id="GO:0009425">
    <property type="term" value="C:bacterial-type flagellum basal body"/>
    <property type="evidence" value="ECO:0007669"/>
    <property type="project" value="UniProtKB-SubCell"/>
</dbReference>
<dbReference type="PROSITE" id="PS00588">
    <property type="entry name" value="FLAGELLA_BB_ROD"/>
    <property type="match status" value="1"/>
</dbReference>
<evidence type="ECO:0000256" key="4">
    <source>
        <dbReference type="ARBA" id="ARBA00023143"/>
    </source>
</evidence>
<dbReference type="InterPro" id="IPR001444">
    <property type="entry name" value="Flag_bb_rod_N"/>
</dbReference>
<comment type="subcellular location">
    <subcellularLocation>
        <location evidence="1 5">Bacterial flagellum basal body</location>
    </subcellularLocation>
</comment>
<dbReference type="OrthoDB" id="5288318at2"/>
<feature type="domain" description="Flagellar basal-body/hook protein C-terminal" evidence="7">
    <location>
        <begin position="418"/>
        <end position="460"/>
    </location>
</feature>
<dbReference type="InterPro" id="IPR037925">
    <property type="entry name" value="FlgE/F/G-like"/>
</dbReference>
<evidence type="ECO:0000259" key="8">
    <source>
        <dbReference type="Pfam" id="PF07559"/>
    </source>
</evidence>
<evidence type="ECO:0000256" key="1">
    <source>
        <dbReference type="ARBA" id="ARBA00004117"/>
    </source>
</evidence>
<accession>A0A2K8L9G8</accession>
<proteinExistence type="inferred from homology"/>
<comment type="similarity">
    <text evidence="2 5">Belongs to the flagella basal body rod proteins family.</text>
</comment>
<dbReference type="RefSeq" id="WP_100266194.1">
    <property type="nucleotide sequence ID" value="NZ_CP018800.1"/>
</dbReference>
<feature type="domain" description="Flagellar hook protein FlgE/F/G-like D1" evidence="9">
    <location>
        <begin position="90"/>
        <end position="148"/>
    </location>
</feature>